<comment type="subunit">
    <text evidence="4">Part of the 50S ribosomal subunit. Contacts protein L20.</text>
</comment>
<evidence type="ECO:0000256" key="1">
    <source>
        <dbReference type="ARBA" id="ARBA00008563"/>
    </source>
</evidence>
<dbReference type="HAMAP" id="MF_01363">
    <property type="entry name" value="Ribosomal_bL21"/>
    <property type="match status" value="1"/>
</dbReference>
<evidence type="ECO:0000313" key="7">
    <source>
        <dbReference type="Proteomes" id="UP000176740"/>
    </source>
</evidence>
<evidence type="ECO:0000256" key="5">
    <source>
        <dbReference type="RuleBase" id="RU000562"/>
    </source>
</evidence>
<sequence>MGTWAIIKIGGKQYKVSEGQTVEVDKLKNFGKSDTLEFKDVLLIKDDQGLKIGKPYVEKAKIKAKILMDFKDRKIRVVKFKSKSRYLKVMGHRQQRTKILISNIQN</sequence>
<dbReference type="Pfam" id="PF00829">
    <property type="entry name" value="Ribosomal_L21p"/>
    <property type="match status" value="1"/>
</dbReference>
<dbReference type="InterPro" id="IPR001787">
    <property type="entry name" value="Ribosomal_bL21"/>
</dbReference>
<comment type="function">
    <text evidence="4 5">This protein binds to 23S rRNA in the presence of protein L20.</text>
</comment>
<dbReference type="GO" id="GO:0003735">
    <property type="term" value="F:structural constituent of ribosome"/>
    <property type="evidence" value="ECO:0007669"/>
    <property type="project" value="InterPro"/>
</dbReference>
<dbReference type="PANTHER" id="PTHR21349">
    <property type="entry name" value="50S RIBOSOMAL PROTEIN L21"/>
    <property type="match status" value="1"/>
</dbReference>
<dbReference type="NCBIfam" id="TIGR00061">
    <property type="entry name" value="L21"/>
    <property type="match status" value="1"/>
</dbReference>
<dbReference type="AlphaFoldDB" id="A0A1F5GZK8"/>
<dbReference type="PANTHER" id="PTHR21349:SF0">
    <property type="entry name" value="LARGE RIBOSOMAL SUBUNIT PROTEIN BL21M"/>
    <property type="match status" value="1"/>
</dbReference>
<dbReference type="GO" id="GO:0005840">
    <property type="term" value="C:ribosome"/>
    <property type="evidence" value="ECO:0007669"/>
    <property type="project" value="UniProtKB-KW"/>
</dbReference>
<comment type="similarity">
    <text evidence="1 4 5">Belongs to the bacterial ribosomal protein bL21 family.</text>
</comment>
<gene>
    <name evidence="4" type="primary">rplU</name>
    <name evidence="6" type="ORF">A3A49_02395</name>
</gene>
<dbReference type="GO" id="GO:0005737">
    <property type="term" value="C:cytoplasm"/>
    <property type="evidence" value="ECO:0007669"/>
    <property type="project" value="UniProtKB-ARBA"/>
</dbReference>
<name>A0A1F5GZK8_9BACT</name>
<dbReference type="InterPro" id="IPR028909">
    <property type="entry name" value="bL21-like"/>
</dbReference>
<dbReference type="SUPFAM" id="SSF141091">
    <property type="entry name" value="L21p-like"/>
    <property type="match status" value="1"/>
</dbReference>
<evidence type="ECO:0000313" key="6">
    <source>
        <dbReference type="EMBL" id="OGD97217.1"/>
    </source>
</evidence>
<proteinExistence type="inferred from homology"/>
<keyword evidence="2 4" id="KW-0689">Ribosomal protein</keyword>
<evidence type="ECO:0000256" key="3">
    <source>
        <dbReference type="ARBA" id="ARBA00023274"/>
    </source>
</evidence>
<keyword evidence="4 5" id="KW-0694">RNA-binding</keyword>
<comment type="caution">
    <text evidence="6">The sequence shown here is derived from an EMBL/GenBank/DDBJ whole genome shotgun (WGS) entry which is preliminary data.</text>
</comment>
<keyword evidence="4 5" id="KW-0699">rRNA-binding</keyword>
<accession>A0A1F5GZK8</accession>
<evidence type="ECO:0000256" key="2">
    <source>
        <dbReference type="ARBA" id="ARBA00022980"/>
    </source>
</evidence>
<dbReference type="Proteomes" id="UP000176740">
    <property type="component" value="Unassembled WGS sequence"/>
</dbReference>
<dbReference type="STRING" id="1797725.A3A49_02395"/>
<protein>
    <recommendedName>
        <fullName evidence="4">Large ribosomal subunit protein bL21</fullName>
    </recommendedName>
</protein>
<dbReference type="InterPro" id="IPR036164">
    <property type="entry name" value="bL21-like_sf"/>
</dbReference>
<dbReference type="GO" id="GO:0019843">
    <property type="term" value="F:rRNA binding"/>
    <property type="evidence" value="ECO:0007669"/>
    <property type="project" value="UniProtKB-UniRule"/>
</dbReference>
<dbReference type="EMBL" id="MFBO01000036">
    <property type="protein sequence ID" value="OGD97217.1"/>
    <property type="molecule type" value="Genomic_DNA"/>
</dbReference>
<reference evidence="6 7" key="1">
    <citation type="journal article" date="2016" name="Nat. Commun.">
        <title>Thousands of microbial genomes shed light on interconnected biogeochemical processes in an aquifer system.</title>
        <authorList>
            <person name="Anantharaman K."/>
            <person name="Brown C.T."/>
            <person name="Hug L.A."/>
            <person name="Sharon I."/>
            <person name="Castelle C.J."/>
            <person name="Probst A.J."/>
            <person name="Thomas B.C."/>
            <person name="Singh A."/>
            <person name="Wilkins M.J."/>
            <person name="Karaoz U."/>
            <person name="Brodie E.L."/>
            <person name="Williams K.H."/>
            <person name="Hubbard S.S."/>
            <person name="Banfield J.F."/>
        </authorList>
    </citation>
    <scope>NUCLEOTIDE SEQUENCE [LARGE SCALE GENOMIC DNA]</scope>
</reference>
<dbReference type="GO" id="GO:1990904">
    <property type="term" value="C:ribonucleoprotein complex"/>
    <property type="evidence" value="ECO:0007669"/>
    <property type="project" value="UniProtKB-KW"/>
</dbReference>
<organism evidence="6 7">
    <name type="scientific">Candidatus Curtissbacteria bacterium RIFCSPLOWO2_01_FULL_38_11b</name>
    <dbReference type="NCBI Taxonomy" id="1797725"/>
    <lineage>
        <taxon>Bacteria</taxon>
        <taxon>Candidatus Curtissiibacteriota</taxon>
    </lineage>
</organism>
<evidence type="ECO:0000256" key="4">
    <source>
        <dbReference type="HAMAP-Rule" id="MF_01363"/>
    </source>
</evidence>
<keyword evidence="3 4" id="KW-0687">Ribonucleoprotein</keyword>
<dbReference type="GO" id="GO:0006412">
    <property type="term" value="P:translation"/>
    <property type="evidence" value="ECO:0007669"/>
    <property type="project" value="UniProtKB-UniRule"/>
</dbReference>